<dbReference type="AlphaFoldDB" id="A0A6J0MVJ8"/>
<protein>
    <submittedName>
        <fullName evidence="3">Uncharacterized protein LOC108846960</fullName>
    </submittedName>
</protein>
<evidence type="ECO:0000313" key="2">
    <source>
        <dbReference type="Proteomes" id="UP000504610"/>
    </source>
</evidence>
<dbReference type="RefSeq" id="XP_018475636.1">
    <property type="nucleotide sequence ID" value="XM_018620134.2"/>
</dbReference>
<reference evidence="3" key="1">
    <citation type="submission" date="2025-08" db="UniProtKB">
        <authorList>
            <consortium name="RefSeq"/>
        </authorList>
    </citation>
    <scope>IDENTIFICATION</scope>
    <source>
        <tissue evidence="3">Leaf</tissue>
    </source>
</reference>
<evidence type="ECO:0000256" key="1">
    <source>
        <dbReference type="SAM" id="MobiDB-lite"/>
    </source>
</evidence>
<gene>
    <name evidence="3" type="primary">LOC108846960</name>
</gene>
<name>A0A6J0MVJ8_RAPSA</name>
<dbReference type="KEGG" id="rsz:108846960"/>
<dbReference type="GeneID" id="108846960"/>
<feature type="region of interest" description="Disordered" evidence="1">
    <location>
        <begin position="193"/>
        <end position="212"/>
    </location>
</feature>
<sequence length="212" mass="23562">MPICRLHGLFGNVSVCFASFYDGVSSTIQLLGSGGIPNLEAARDCLVNHGLPLESAIPGQDPLYAVRDMIVHHAQRYPTYQEFEQHLFTLMLGSPVAAAVLSFPSLFEGPDRNGLHYPTPAERLLGLDAYVSHVMLATGRGSMRERGPTRELLEFLEFQDSMPGNGGVIKLRLGPNERTVLRFVELIGPYIRPEDEEDEEVDEHYSDSDMEE</sequence>
<feature type="compositionally biased region" description="Basic and acidic residues" evidence="1">
    <location>
        <begin position="203"/>
        <end position="212"/>
    </location>
</feature>
<proteinExistence type="predicted"/>
<evidence type="ECO:0000313" key="3">
    <source>
        <dbReference type="RefSeq" id="XP_018475636.1"/>
    </source>
</evidence>
<organism evidence="2 3">
    <name type="scientific">Raphanus sativus</name>
    <name type="common">Radish</name>
    <name type="synonym">Raphanus raphanistrum var. sativus</name>
    <dbReference type="NCBI Taxonomy" id="3726"/>
    <lineage>
        <taxon>Eukaryota</taxon>
        <taxon>Viridiplantae</taxon>
        <taxon>Streptophyta</taxon>
        <taxon>Embryophyta</taxon>
        <taxon>Tracheophyta</taxon>
        <taxon>Spermatophyta</taxon>
        <taxon>Magnoliopsida</taxon>
        <taxon>eudicotyledons</taxon>
        <taxon>Gunneridae</taxon>
        <taxon>Pentapetalae</taxon>
        <taxon>rosids</taxon>
        <taxon>malvids</taxon>
        <taxon>Brassicales</taxon>
        <taxon>Brassicaceae</taxon>
        <taxon>Brassiceae</taxon>
        <taxon>Raphanus</taxon>
    </lineage>
</organism>
<keyword evidence="2" id="KW-1185">Reference proteome</keyword>
<accession>A0A6J0MVJ8</accession>
<dbReference type="Proteomes" id="UP000504610">
    <property type="component" value="Unplaced"/>
</dbReference>
<dbReference type="OrthoDB" id="10571600at2759"/>